<evidence type="ECO:0000259" key="2">
    <source>
        <dbReference type="PROSITE" id="PS52045"/>
    </source>
</evidence>
<proteinExistence type="predicted"/>
<keyword evidence="4" id="KW-1185">Reference proteome</keyword>
<evidence type="ECO:0000256" key="1">
    <source>
        <dbReference type="SAM" id="SignalP"/>
    </source>
</evidence>
<feature type="signal peptide" evidence="1">
    <location>
        <begin position="1"/>
        <end position="23"/>
    </location>
</feature>
<dbReference type="Pfam" id="PF03080">
    <property type="entry name" value="Neprosin"/>
    <property type="match status" value="1"/>
</dbReference>
<comment type="caution">
    <text evidence="3">The sequence shown here is derived from an EMBL/GenBank/DDBJ whole genome shotgun (WGS) entry which is preliminary data.</text>
</comment>
<organism evidence="3 4">
    <name type="scientific">Eragrostis curvula</name>
    <name type="common">weeping love grass</name>
    <dbReference type="NCBI Taxonomy" id="38414"/>
    <lineage>
        <taxon>Eukaryota</taxon>
        <taxon>Viridiplantae</taxon>
        <taxon>Streptophyta</taxon>
        <taxon>Embryophyta</taxon>
        <taxon>Tracheophyta</taxon>
        <taxon>Spermatophyta</taxon>
        <taxon>Magnoliopsida</taxon>
        <taxon>Liliopsida</taxon>
        <taxon>Poales</taxon>
        <taxon>Poaceae</taxon>
        <taxon>PACMAD clade</taxon>
        <taxon>Chloridoideae</taxon>
        <taxon>Eragrostideae</taxon>
        <taxon>Eragrostidinae</taxon>
        <taxon>Eragrostis</taxon>
    </lineage>
</organism>
<accession>A0A5J9U5J0</accession>
<sequence>MEFVHLVILAFVVPWGNLGTASGYYERPRKPPKFWDVATLNSNSVLRDGMSKPDTAYFAIYRTTSSGPYFGATATFDVQGFPNFKDTEVSSGKLWIQNRDNKDERTLNSLQAGWRNFVRSTPKHMATVKHISLFTGRTTPTQADRGKTTGCHDLECTGFVPVNGAPITPGDTLEPANGQKKISVKIFKSKDDGDWWLHYGSDINNLRPVGYWPKSILTNMQDHASDIAWGEMANGLQKLQHLFRIFNM</sequence>
<dbReference type="InterPro" id="IPR053168">
    <property type="entry name" value="Glutamic_endopeptidase"/>
</dbReference>
<feature type="domain" description="Neprosin PEP catalytic" evidence="2">
    <location>
        <begin position="49"/>
        <end position="248"/>
    </location>
</feature>
<dbReference type="PANTHER" id="PTHR31589:SF243">
    <property type="entry name" value="OS12G0490566 PROTEIN"/>
    <property type="match status" value="1"/>
</dbReference>
<evidence type="ECO:0000313" key="3">
    <source>
        <dbReference type="EMBL" id="TVU18845.1"/>
    </source>
</evidence>
<dbReference type="Proteomes" id="UP000324897">
    <property type="component" value="Chromosome 7"/>
</dbReference>
<evidence type="ECO:0000313" key="4">
    <source>
        <dbReference type="Proteomes" id="UP000324897"/>
    </source>
</evidence>
<dbReference type="InterPro" id="IPR004314">
    <property type="entry name" value="Neprosin"/>
</dbReference>
<name>A0A5J9U5J0_9POAL</name>
<reference evidence="3 4" key="1">
    <citation type="journal article" date="2019" name="Sci. Rep.">
        <title>A high-quality genome of Eragrostis curvula grass provides insights into Poaceae evolution and supports new strategies to enhance forage quality.</title>
        <authorList>
            <person name="Carballo J."/>
            <person name="Santos B.A.C.M."/>
            <person name="Zappacosta D."/>
            <person name="Garbus I."/>
            <person name="Selva J.P."/>
            <person name="Gallo C.A."/>
            <person name="Diaz A."/>
            <person name="Albertini E."/>
            <person name="Caccamo M."/>
            <person name="Echenique V."/>
        </authorList>
    </citation>
    <scope>NUCLEOTIDE SEQUENCE [LARGE SCALE GENOMIC DNA]</scope>
    <source>
        <strain evidence="4">cv. Victoria</strain>
        <tissue evidence="3">Leaf</tissue>
    </source>
</reference>
<feature type="chain" id="PRO_5023813658" description="Neprosin PEP catalytic domain-containing protein" evidence="1">
    <location>
        <begin position="24"/>
        <end position="248"/>
    </location>
</feature>
<gene>
    <name evidence="3" type="ORF">EJB05_34960</name>
</gene>
<dbReference type="OrthoDB" id="1858978at2759"/>
<dbReference type="PANTHER" id="PTHR31589">
    <property type="entry name" value="PROTEIN, PUTATIVE (DUF239)-RELATED-RELATED"/>
    <property type="match status" value="1"/>
</dbReference>
<keyword evidence="1" id="KW-0732">Signal</keyword>
<dbReference type="PROSITE" id="PS52045">
    <property type="entry name" value="NEPROSIN_PEP_CD"/>
    <property type="match status" value="1"/>
</dbReference>
<protein>
    <recommendedName>
        <fullName evidence="2">Neprosin PEP catalytic domain-containing protein</fullName>
    </recommendedName>
</protein>
<dbReference type="AlphaFoldDB" id="A0A5J9U5J0"/>
<dbReference type="EMBL" id="RWGY01000029">
    <property type="protein sequence ID" value="TVU18845.1"/>
    <property type="molecule type" value="Genomic_DNA"/>
</dbReference>
<dbReference type="Gramene" id="TVU18845">
    <property type="protein sequence ID" value="TVU18845"/>
    <property type="gene ID" value="EJB05_34960"/>
</dbReference>